<name>F6EJA5_HOYSD</name>
<evidence type="ECO:0000256" key="3">
    <source>
        <dbReference type="ARBA" id="ARBA00023186"/>
    </source>
</evidence>
<dbReference type="InterPro" id="IPR013126">
    <property type="entry name" value="Hsp_70_fam"/>
</dbReference>
<evidence type="ECO:0000256" key="4">
    <source>
        <dbReference type="SAM" id="MobiDB-lite"/>
    </source>
</evidence>
<feature type="compositionally biased region" description="Low complexity" evidence="4">
    <location>
        <begin position="553"/>
        <end position="563"/>
    </location>
</feature>
<dbReference type="AlphaFoldDB" id="F6EJA5"/>
<proteinExistence type="predicted"/>
<keyword evidence="1" id="KW-0547">Nucleotide-binding</keyword>
<feature type="region of interest" description="Disordered" evidence="4">
    <location>
        <begin position="459"/>
        <end position="623"/>
    </location>
</feature>
<feature type="compositionally biased region" description="Polar residues" evidence="4">
    <location>
        <begin position="507"/>
        <end position="527"/>
    </location>
</feature>
<keyword evidence="3" id="KW-0143">Chaperone</keyword>
<accession>F6EJA5</accession>
<dbReference type="Gene3D" id="3.90.640.10">
    <property type="entry name" value="Actin, Chain A, domain 4"/>
    <property type="match status" value="1"/>
</dbReference>
<dbReference type="EMBL" id="CP002786">
    <property type="protein sequence ID" value="AEF42521.1"/>
    <property type="molecule type" value="Genomic_DNA"/>
</dbReference>
<reference evidence="5 6" key="1">
    <citation type="journal article" date="2011" name="J. Bacteriol.">
        <title>Complete genome sequence of Amycolicicoccus subflavus DQS3-9A1T, an actinomycete isolated from crude oil-polluted soil.</title>
        <authorList>
            <person name="Cai M."/>
            <person name="Chen W.M."/>
            <person name="Nie Y."/>
            <person name="Chi C.Q."/>
            <person name="Wang Y.N."/>
            <person name="Tang Y.Q."/>
            <person name="Li G.Y."/>
            <person name="Wu X.L."/>
        </authorList>
    </citation>
    <scope>NUCLEOTIDE SEQUENCE [LARGE SCALE GENOMIC DNA]</scope>
    <source>
        <strain evidence="6">DSM 45089 / DQS3-9A1</strain>
    </source>
</reference>
<dbReference type="Pfam" id="PF00012">
    <property type="entry name" value="HSP70"/>
    <property type="match status" value="1"/>
</dbReference>
<evidence type="ECO:0000256" key="1">
    <source>
        <dbReference type="ARBA" id="ARBA00022741"/>
    </source>
</evidence>
<protein>
    <submittedName>
        <fullName evidence="5">Uncharacterized protein</fullName>
    </submittedName>
</protein>
<dbReference type="GO" id="GO:0140662">
    <property type="term" value="F:ATP-dependent protein folding chaperone"/>
    <property type="evidence" value="ECO:0007669"/>
    <property type="project" value="InterPro"/>
</dbReference>
<evidence type="ECO:0000313" key="5">
    <source>
        <dbReference type="EMBL" id="AEF42521.1"/>
    </source>
</evidence>
<dbReference type="Proteomes" id="UP000009235">
    <property type="component" value="Chromosome"/>
</dbReference>
<gene>
    <name evidence="5" type="ordered locus">AS9A_4087</name>
</gene>
<dbReference type="PANTHER" id="PTHR42749:SF1">
    <property type="entry name" value="CELL SHAPE-DETERMINING PROTEIN MREB"/>
    <property type="match status" value="1"/>
</dbReference>
<feature type="compositionally biased region" description="Low complexity" evidence="4">
    <location>
        <begin position="475"/>
        <end position="487"/>
    </location>
</feature>
<evidence type="ECO:0000256" key="2">
    <source>
        <dbReference type="ARBA" id="ARBA00022840"/>
    </source>
</evidence>
<dbReference type="SUPFAM" id="SSF53067">
    <property type="entry name" value="Actin-like ATPase domain"/>
    <property type="match status" value="1"/>
</dbReference>
<dbReference type="STRING" id="443218.AS9A_4087"/>
<dbReference type="PANTHER" id="PTHR42749">
    <property type="entry name" value="CELL SHAPE-DETERMINING PROTEIN MREB"/>
    <property type="match status" value="1"/>
</dbReference>
<dbReference type="Gene3D" id="3.30.420.40">
    <property type="match status" value="2"/>
</dbReference>
<dbReference type="GO" id="GO:0005524">
    <property type="term" value="F:ATP binding"/>
    <property type="evidence" value="ECO:0007669"/>
    <property type="project" value="UniProtKB-KW"/>
</dbReference>
<dbReference type="InterPro" id="IPR043129">
    <property type="entry name" value="ATPase_NBD"/>
</dbReference>
<dbReference type="PRINTS" id="PR01217">
    <property type="entry name" value="PRICHEXTENSN"/>
</dbReference>
<evidence type="ECO:0000313" key="6">
    <source>
        <dbReference type="Proteomes" id="UP000009235"/>
    </source>
</evidence>
<dbReference type="KEGG" id="asd:AS9A_4087"/>
<dbReference type="HOGENOM" id="CLU_375389_0_0_11"/>
<dbReference type="eggNOG" id="COG0443">
    <property type="taxonomic scope" value="Bacteria"/>
</dbReference>
<feature type="compositionally biased region" description="Pro residues" evidence="4">
    <location>
        <begin position="564"/>
        <end position="615"/>
    </location>
</feature>
<keyword evidence="2" id="KW-0067">ATP-binding</keyword>
<keyword evidence="6" id="KW-1185">Reference proteome</keyword>
<organism evidence="5 6">
    <name type="scientific">Hoyosella subflava (strain DSM 45089 / JCM 17490 / NBRC 109087 / DQS3-9A1)</name>
    <name type="common">Amycolicicoccus subflavus</name>
    <dbReference type="NCBI Taxonomy" id="443218"/>
    <lineage>
        <taxon>Bacteria</taxon>
        <taxon>Bacillati</taxon>
        <taxon>Actinomycetota</taxon>
        <taxon>Actinomycetes</taxon>
        <taxon>Mycobacteriales</taxon>
        <taxon>Hoyosellaceae</taxon>
        <taxon>Hoyosella</taxon>
    </lineage>
</organism>
<sequence>MIGLGLSIGTAQCTAVSLTGRGSNSTPPGAAGEDIRVSNAARFVKASTTHDSALSFSPDGAISFFDKAVQRNAGERARVSIRDYIERVGDPVDITVSGGKSVAGSTLAAAATSLLIQDAAAPAGAAVALAHPFSWSSHARAALRSALQATGTTVPTLITEPDALLAFADEEYGAAEGYTLVIDLGARYLDISAGTQGSPAPTVVGTPVRTSEVSGDWFDYLLLTHVLPHLLSDEEIRQVSTRVPSADTELASLARLRDQVRRAREMLSSRTTAQLVSEISGHKRELRVVRSEFEELIYGSCERIAELAHQALREAGVTESDLTRIVLAGGAASTPLITEVLAREFRLPINLPLEPALAVATGAGLMAARGFTAAIPLAPSVKAQARPKPLERSGARKPVPPILPTIESAASRKNIGRATAVAAAAAAVVFLAAGSLSVGTSFFPMTSSAGSVVETTESAMAPTVDEVPTRDRAARAVSASPASAGSSILGTAPRTTTPSARGIHSAAGQTANSRQSSVTETQSTAATPRSAEPSQAVEASPGPDAAPAPTTPTQPEQVTGSTPAPAPNSPTTPHTPPPPPSAGTPPPTQPSLSPPPAPPAPPPSSPAPIPNPSAPLAPVNSGVSGVTDTVGGVVGGTTETVQSATGGLGQTAGGVTGGVGQTAGTVMQGATEAVGGVTETVGGAATGPVGQVTGGVTAPVTGTVSGLTGTVEGAAGGVGNAISSPLNTVGGILGGVTGR</sequence>